<proteinExistence type="predicted"/>
<dbReference type="RefSeq" id="WP_014203947.1">
    <property type="nucleotide sequence ID" value="NC_016601.1"/>
</dbReference>
<dbReference type="CDD" id="cd00093">
    <property type="entry name" value="HTH_XRE"/>
    <property type="match status" value="1"/>
</dbReference>
<reference evidence="2" key="1">
    <citation type="journal article" date="2011" name="J. Bacteriol.">
        <title>Genome sequence of the 1,4-dioxane-degrading Pseudonocardia dioxanivorans strain CB1190.</title>
        <authorList>
            <person name="Sales C.M."/>
            <person name="Mahendra S."/>
            <person name="Grostern A."/>
            <person name="Parales R.E."/>
            <person name="Goodwin L.A."/>
            <person name="Woyke T."/>
            <person name="Nolan M."/>
            <person name="Lapidus A."/>
            <person name="Chertkov O."/>
            <person name="Ovchinnikova G."/>
            <person name="Sczyrba A."/>
            <person name="Alvarez-Cohen L."/>
        </authorList>
    </citation>
    <scope>NUCLEOTIDE SEQUENCE</scope>
    <source>
        <strain evidence="2">CB1190</strain>
        <plasmid evidence="2">pPSED02</plasmid>
    </source>
</reference>
<accession>F2L785</accession>
<dbReference type="InterPro" id="IPR010982">
    <property type="entry name" value="Lambda_DNA-bd_dom_sf"/>
</dbReference>
<dbReference type="AlphaFoldDB" id="F2L785"/>
<dbReference type="Gene3D" id="1.10.260.40">
    <property type="entry name" value="lambda repressor-like DNA-binding domains"/>
    <property type="match status" value="1"/>
</dbReference>
<dbReference type="SMART" id="SM00530">
    <property type="entry name" value="HTH_XRE"/>
    <property type="match status" value="1"/>
</dbReference>
<sequence length="289" mass="32234">MTSDRDPTISQQQRWLAARLKQLRLDAGLSAEKLGSPLGWSQSKTSKIENGRTLPSVDDVRSWLDQCRVDDELRVELLDAARELTTRVQTWRQLHRAGPADQQRVRAARDAETTGLGIYQSEVVPGLLQVPEYARRMLEVHSEVPAADIPAMVAARLSRQAILFDETKSFDIVITEQAVRWRPGSIATTLAQLDRIATLAQLPTVSIGIVTREAQETAPLLHSFVISRYPDGAGLVEIETLTAEQTVTDPVDVARYEQFLRDQQERAVHGTDLRALLDAIAADLRSRQI</sequence>
<dbReference type="Pfam" id="PF13560">
    <property type="entry name" value="HTH_31"/>
    <property type="match status" value="1"/>
</dbReference>
<organism evidence="2">
    <name type="scientific">Pseudonocardia dioxanivorans (strain ATCC 55486 / DSM 44775 / JCM 13855 / CB1190)</name>
    <dbReference type="NCBI Taxonomy" id="675635"/>
    <lineage>
        <taxon>Bacteria</taxon>
        <taxon>Bacillati</taxon>
        <taxon>Actinomycetota</taxon>
        <taxon>Actinomycetes</taxon>
        <taxon>Pseudonocardiales</taxon>
        <taxon>Pseudonocardiaceae</taxon>
        <taxon>Pseudonocardia</taxon>
    </lineage>
</organism>
<dbReference type="PROSITE" id="PS50943">
    <property type="entry name" value="HTH_CROC1"/>
    <property type="match status" value="1"/>
</dbReference>
<feature type="domain" description="HTH cro/C1-type" evidence="1">
    <location>
        <begin position="20"/>
        <end position="58"/>
    </location>
</feature>
<gene>
    <name evidence="2" type="ORF">Psed_7001</name>
</gene>
<dbReference type="InterPro" id="IPR001387">
    <property type="entry name" value="Cro/C1-type_HTH"/>
</dbReference>
<evidence type="ECO:0000313" key="2">
    <source>
        <dbReference type="EMBL" id="AEA29058.1"/>
    </source>
</evidence>
<keyword evidence="2" id="KW-0614">Plasmid</keyword>
<dbReference type="GO" id="GO:0003677">
    <property type="term" value="F:DNA binding"/>
    <property type="evidence" value="ECO:0007669"/>
    <property type="project" value="InterPro"/>
</dbReference>
<dbReference type="EMBL" id="CP002597">
    <property type="protein sequence ID" value="AEA29058.1"/>
    <property type="molecule type" value="Genomic_DNA"/>
</dbReference>
<evidence type="ECO:0000259" key="1">
    <source>
        <dbReference type="PROSITE" id="PS50943"/>
    </source>
</evidence>
<name>F2L785_PSEUX</name>
<geneLocation type="plasmid" evidence="2">
    <name>pPSED02</name>
</geneLocation>
<protein>
    <submittedName>
        <fullName evidence="2">Helix-turn-helix domain protein</fullName>
    </submittedName>
</protein>
<dbReference type="SUPFAM" id="SSF47413">
    <property type="entry name" value="lambda repressor-like DNA-binding domains"/>
    <property type="match status" value="1"/>
</dbReference>
<dbReference type="InterPro" id="IPR043917">
    <property type="entry name" value="DUF5753"/>
</dbReference>
<dbReference type="Pfam" id="PF19054">
    <property type="entry name" value="DUF5753"/>
    <property type="match status" value="1"/>
</dbReference>